<gene>
    <name evidence="1" type="ORF">F5878DRAFT_532067</name>
</gene>
<protein>
    <submittedName>
        <fullName evidence="1">Uncharacterized protein</fullName>
    </submittedName>
</protein>
<name>A0AA38PET8_9AGAR</name>
<organism evidence="1 2">
    <name type="scientific">Lentinula raphanica</name>
    <dbReference type="NCBI Taxonomy" id="153919"/>
    <lineage>
        <taxon>Eukaryota</taxon>
        <taxon>Fungi</taxon>
        <taxon>Dikarya</taxon>
        <taxon>Basidiomycota</taxon>
        <taxon>Agaricomycotina</taxon>
        <taxon>Agaricomycetes</taxon>
        <taxon>Agaricomycetidae</taxon>
        <taxon>Agaricales</taxon>
        <taxon>Marasmiineae</taxon>
        <taxon>Omphalotaceae</taxon>
        <taxon>Lentinula</taxon>
    </lineage>
</organism>
<evidence type="ECO:0000313" key="1">
    <source>
        <dbReference type="EMBL" id="KAJ3841251.1"/>
    </source>
</evidence>
<accession>A0AA38PET8</accession>
<dbReference type="AlphaFoldDB" id="A0AA38PET8"/>
<proteinExistence type="predicted"/>
<sequence>MGWEVRLFCFSLSHAISQSTCRTPTPVIDSSGRIISVLAGQPGAGYSEDLTKVYELFSEAGNEAGVQATAPLNPHKRGTFPAFNRGVTMGMGSPRPVALQTGYIGPILDRLVGHPAVRRMAAYQDAAFSLWAPRLHAEYRRTIETMRAEIPHLPQNFPSTVFAAAAFNLGGKVRTFKHRDSLNWPFGWCAITALGNYDPQRSGQLILWELKLVIDFPHGATVLIPSAVITHSNTALAEEDNRMSFTQYTAGPIFRWVENGCRTEKQLERADPTRYSEMQTSKDTAHVRRLENFSTVDELLNRIE</sequence>
<keyword evidence="2" id="KW-1185">Reference proteome</keyword>
<reference evidence="1" key="1">
    <citation type="submission" date="2022-08" db="EMBL/GenBank/DDBJ databases">
        <authorList>
            <consortium name="DOE Joint Genome Institute"/>
            <person name="Min B."/>
            <person name="Riley R."/>
            <person name="Sierra-Patev S."/>
            <person name="Naranjo-Ortiz M."/>
            <person name="Looney B."/>
            <person name="Konkel Z."/>
            <person name="Slot J.C."/>
            <person name="Sakamoto Y."/>
            <person name="Steenwyk J.L."/>
            <person name="Rokas A."/>
            <person name="Carro J."/>
            <person name="Camarero S."/>
            <person name="Ferreira P."/>
            <person name="Molpeceres G."/>
            <person name="Ruiz-Duenas F.J."/>
            <person name="Serrano A."/>
            <person name="Henrissat B."/>
            <person name="Drula E."/>
            <person name="Hughes K.W."/>
            <person name="Mata J.L."/>
            <person name="Ishikawa N.K."/>
            <person name="Vargas-Isla R."/>
            <person name="Ushijima S."/>
            <person name="Smith C.A."/>
            <person name="Ahrendt S."/>
            <person name="Andreopoulos W."/>
            <person name="He G."/>
            <person name="Labutti K."/>
            <person name="Lipzen A."/>
            <person name="Ng V."/>
            <person name="Sandor L."/>
            <person name="Barry K."/>
            <person name="Martinez A.T."/>
            <person name="Xiao Y."/>
            <person name="Gibbons J.G."/>
            <person name="Terashima K."/>
            <person name="Hibbett D.S."/>
            <person name="Grigoriev I.V."/>
        </authorList>
    </citation>
    <scope>NUCLEOTIDE SEQUENCE</scope>
    <source>
        <strain evidence="1">TFB9207</strain>
    </source>
</reference>
<comment type="caution">
    <text evidence="1">The sequence shown here is derived from an EMBL/GenBank/DDBJ whole genome shotgun (WGS) entry which is preliminary data.</text>
</comment>
<dbReference type="Gene3D" id="3.60.130.30">
    <property type="match status" value="1"/>
</dbReference>
<evidence type="ECO:0000313" key="2">
    <source>
        <dbReference type="Proteomes" id="UP001163846"/>
    </source>
</evidence>
<dbReference type="Proteomes" id="UP001163846">
    <property type="component" value="Unassembled WGS sequence"/>
</dbReference>
<dbReference type="EMBL" id="MU806046">
    <property type="protein sequence ID" value="KAJ3841251.1"/>
    <property type="molecule type" value="Genomic_DNA"/>
</dbReference>